<dbReference type="InterPro" id="IPR015422">
    <property type="entry name" value="PyrdxlP-dep_Trfase_small"/>
</dbReference>
<dbReference type="GeneID" id="300657529"/>
<keyword evidence="2" id="KW-0032">Aminotransferase</keyword>
<keyword evidence="3" id="KW-0808">Transferase</keyword>
<dbReference type="GO" id="GO:0030170">
    <property type="term" value="F:pyridoxal phosphate binding"/>
    <property type="evidence" value="ECO:0007669"/>
    <property type="project" value="InterPro"/>
</dbReference>
<dbReference type="AlphaFoldDB" id="A0AAC9YTJ6"/>
<dbReference type="EMBL" id="CP016770">
    <property type="protein sequence ID" value="ASY12311.1"/>
    <property type="molecule type" value="Genomic_DNA"/>
</dbReference>
<dbReference type="Pfam" id="PF00155">
    <property type="entry name" value="Aminotran_1_2"/>
    <property type="match status" value="1"/>
</dbReference>
<name>A0AAC9YTJ6_9ACTN</name>
<evidence type="ECO:0000313" key="5">
    <source>
        <dbReference type="EMBL" id="ASY12311.1"/>
    </source>
</evidence>
<sequence length="365" mass="39308">MQKSLLLRQKLPDFPWDALAPYGAIARAHPQGAIDLSVGTPVDPTPEFIQQAFQKASNSPGYPVTVGTPELREAITGWAKKYLGATGDFGVLPLIGSKEFVAWLPTFIEAQSVLYPDVAYPTYLVGSLLAQAKATPVSLDATSWPQADMAWVNSPSNPTGRVHTEAELKAAIDWSRKHKSVVVSDECYLEFGDSVKPTSILQYTGGDNTNILSVLSLSKRSTMAGYRAAFIVGDAALIARILEVRKHAGMMVPLPVQHAMIAALSDEKHVTEQRGRYNARRATLAPALVAAGFTIEDSEAGLYIWATRKEDCWDSVSWLADLGIIATPGIFYGEGGSSHIRIALTATDAQIKDAAARIISKVGAK</sequence>
<organism evidence="5 6">
    <name type="scientific">Candidatus Planktophila dulcis</name>
    <dbReference type="NCBI Taxonomy" id="1884914"/>
    <lineage>
        <taxon>Bacteria</taxon>
        <taxon>Bacillati</taxon>
        <taxon>Actinomycetota</taxon>
        <taxon>Actinomycetes</taxon>
        <taxon>Candidatus Nanopelagicales</taxon>
        <taxon>Candidatus Nanopelagicaceae</taxon>
        <taxon>Candidatus Planktophila</taxon>
    </lineage>
</organism>
<feature type="domain" description="Aminotransferase class I/classII large" evidence="4">
    <location>
        <begin position="34"/>
        <end position="358"/>
    </location>
</feature>
<dbReference type="NCBIfam" id="TIGR03539">
    <property type="entry name" value="DapC_actino"/>
    <property type="match status" value="1"/>
</dbReference>
<proteinExistence type="predicted"/>
<dbReference type="PANTHER" id="PTHR42832">
    <property type="entry name" value="AMINO ACID AMINOTRANSFERASE"/>
    <property type="match status" value="1"/>
</dbReference>
<keyword evidence="6" id="KW-1185">Reference proteome</keyword>
<dbReference type="Gene3D" id="3.90.1150.10">
    <property type="entry name" value="Aspartate Aminotransferase, domain 1"/>
    <property type="match status" value="1"/>
</dbReference>
<evidence type="ECO:0000313" key="6">
    <source>
        <dbReference type="Proteomes" id="UP000217216"/>
    </source>
</evidence>
<accession>A0AAC9YTJ6</accession>
<dbReference type="RefSeq" id="WP_095696366.1">
    <property type="nucleotide sequence ID" value="NZ_CP016770.1"/>
</dbReference>
<dbReference type="Gene3D" id="3.40.640.10">
    <property type="entry name" value="Type I PLP-dependent aspartate aminotransferase-like (Major domain)"/>
    <property type="match status" value="1"/>
</dbReference>
<dbReference type="CDD" id="cd00609">
    <property type="entry name" value="AAT_like"/>
    <property type="match status" value="1"/>
</dbReference>
<dbReference type="InterPro" id="IPR015424">
    <property type="entry name" value="PyrdxlP-dep_Trfase"/>
</dbReference>
<evidence type="ECO:0000256" key="1">
    <source>
        <dbReference type="ARBA" id="ARBA00001933"/>
    </source>
</evidence>
<dbReference type="PANTHER" id="PTHR42832:SF3">
    <property type="entry name" value="L-GLUTAMINE--4-(METHYLSULFANYL)-2-OXOBUTANOATE AMINOTRANSFERASE"/>
    <property type="match status" value="1"/>
</dbReference>
<gene>
    <name evidence="5" type="ORF">A1s21155_05065</name>
</gene>
<reference evidence="5 6" key="1">
    <citation type="submission" date="2016-07" db="EMBL/GenBank/DDBJ databases">
        <title>High microdiversification within the ubiquitous acI lineage of Actinobacteria.</title>
        <authorList>
            <person name="Neuenschwander S.M."/>
            <person name="Salcher M."/>
            <person name="Ghai R."/>
            <person name="Pernthaler J."/>
        </authorList>
    </citation>
    <scope>NUCLEOTIDE SEQUENCE [LARGE SCALE GENOMIC DNA]</scope>
    <source>
        <strain evidence="5">MMS-21-155</strain>
    </source>
</reference>
<dbReference type="InterPro" id="IPR015421">
    <property type="entry name" value="PyrdxlP-dep_Trfase_major"/>
</dbReference>
<dbReference type="GO" id="GO:0008483">
    <property type="term" value="F:transaminase activity"/>
    <property type="evidence" value="ECO:0007669"/>
    <property type="project" value="UniProtKB-KW"/>
</dbReference>
<dbReference type="InterPro" id="IPR019880">
    <property type="entry name" value="OxyQ"/>
</dbReference>
<evidence type="ECO:0000256" key="2">
    <source>
        <dbReference type="ARBA" id="ARBA00022576"/>
    </source>
</evidence>
<evidence type="ECO:0000259" key="4">
    <source>
        <dbReference type="Pfam" id="PF00155"/>
    </source>
</evidence>
<evidence type="ECO:0000256" key="3">
    <source>
        <dbReference type="ARBA" id="ARBA00022679"/>
    </source>
</evidence>
<dbReference type="SUPFAM" id="SSF53383">
    <property type="entry name" value="PLP-dependent transferases"/>
    <property type="match status" value="1"/>
</dbReference>
<protein>
    <submittedName>
        <fullName evidence="5">Succinyldiaminopimelate transaminase</fullName>
    </submittedName>
</protein>
<dbReference type="InterPro" id="IPR004839">
    <property type="entry name" value="Aminotransferase_I/II_large"/>
</dbReference>
<dbReference type="KEGG" id="plak:A1s21155_05065"/>
<dbReference type="Proteomes" id="UP000217216">
    <property type="component" value="Chromosome"/>
</dbReference>
<dbReference type="InterPro" id="IPR050881">
    <property type="entry name" value="LL-DAP_aminotransferase"/>
</dbReference>
<comment type="cofactor">
    <cofactor evidence="1">
        <name>pyridoxal 5'-phosphate</name>
        <dbReference type="ChEBI" id="CHEBI:597326"/>
    </cofactor>
</comment>